<evidence type="ECO:0000313" key="8">
    <source>
        <dbReference type="Proteomes" id="UP001500604"/>
    </source>
</evidence>
<dbReference type="CDD" id="cd01189">
    <property type="entry name" value="INT_ICEBs1_C_like"/>
    <property type="match status" value="1"/>
</dbReference>
<gene>
    <name evidence="7" type="ORF">GCM10023116_15690</name>
</gene>
<evidence type="ECO:0000256" key="2">
    <source>
        <dbReference type="ARBA" id="ARBA00023125"/>
    </source>
</evidence>
<dbReference type="InterPro" id="IPR011010">
    <property type="entry name" value="DNA_brk_join_enz"/>
</dbReference>
<reference evidence="8" key="1">
    <citation type="journal article" date="2019" name="Int. J. Syst. Evol. Microbiol.">
        <title>The Global Catalogue of Microorganisms (GCM) 10K type strain sequencing project: providing services to taxonomists for standard genome sequencing and annotation.</title>
        <authorList>
            <consortium name="The Broad Institute Genomics Platform"/>
            <consortium name="The Broad Institute Genome Sequencing Center for Infectious Disease"/>
            <person name="Wu L."/>
            <person name="Ma J."/>
        </authorList>
    </citation>
    <scope>NUCLEOTIDE SEQUENCE [LARGE SCALE GENOMIC DNA]</scope>
    <source>
        <strain evidence="8">JCM 17805</strain>
    </source>
</reference>
<dbReference type="InterPro" id="IPR004107">
    <property type="entry name" value="Integrase_SAM-like_N"/>
</dbReference>
<keyword evidence="1" id="KW-0229">DNA integration</keyword>
<dbReference type="PROSITE" id="PS51900">
    <property type="entry name" value="CB"/>
    <property type="match status" value="1"/>
</dbReference>
<evidence type="ECO:0000256" key="4">
    <source>
        <dbReference type="PROSITE-ProRule" id="PRU01248"/>
    </source>
</evidence>
<comment type="caution">
    <text evidence="7">The sequence shown here is derived from an EMBL/GenBank/DDBJ whole genome shotgun (WGS) entry which is preliminary data.</text>
</comment>
<evidence type="ECO:0000259" key="5">
    <source>
        <dbReference type="PROSITE" id="PS51898"/>
    </source>
</evidence>
<keyword evidence="8" id="KW-1185">Reference proteome</keyword>
<dbReference type="Pfam" id="PF00589">
    <property type="entry name" value="Phage_integrase"/>
    <property type="match status" value="1"/>
</dbReference>
<keyword evidence="2 4" id="KW-0238">DNA-binding</keyword>
<dbReference type="Gene3D" id="1.10.443.10">
    <property type="entry name" value="Intergrase catalytic core"/>
    <property type="match status" value="1"/>
</dbReference>
<dbReference type="Proteomes" id="UP001500604">
    <property type="component" value="Unassembled WGS sequence"/>
</dbReference>
<evidence type="ECO:0000259" key="6">
    <source>
        <dbReference type="PROSITE" id="PS51900"/>
    </source>
</evidence>
<evidence type="ECO:0000256" key="1">
    <source>
        <dbReference type="ARBA" id="ARBA00022908"/>
    </source>
</evidence>
<dbReference type="PROSITE" id="PS51898">
    <property type="entry name" value="TYR_RECOMBINASE"/>
    <property type="match status" value="1"/>
</dbReference>
<feature type="domain" description="Tyr recombinase" evidence="5">
    <location>
        <begin position="196"/>
        <end position="400"/>
    </location>
</feature>
<feature type="domain" description="Core-binding (CB)" evidence="6">
    <location>
        <begin position="94"/>
        <end position="175"/>
    </location>
</feature>
<dbReference type="InterPro" id="IPR010998">
    <property type="entry name" value="Integrase_recombinase_N"/>
</dbReference>
<dbReference type="RefSeq" id="WP_345195087.1">
    <property type="nucleotide sequence ID" value="NZ_BAABFL010000129.1"/>
</dbReference>
<proteinExistence type="predicted"/>
<protein>
    <submittedName>
        <fullName evidence="7">Site-specific integrase</fullName>
    </submittedName>
</protein>
<organism evidence="7 8">
    <name type="scientific">Kistimonas scapharcae</name>
    <dbReference type="NCBI Taxonomy" id="1036133"/>
    <lineage>
        <taxon>Bacteria</taxon>
        <taxon>Pseudomonadati</taxon>
        <taxon>Pseudomonadota</taxon>
        <taxon>Gammaproteobacteria</taxon>
        <taxon>Oceanospirillales</taxon>
        <taxon>Endozoicomonadaceae</taxon>
        <taxon>Kistimonas</taxon>
    </lineage>
</organism>
<dbReference type="Gene3D" id="1.10.150.130">
    <property type="match status" value="1"/>
</dbReference>
<dbReference type="Pfam" id="PF12167">
    <property type="entry name" value="Arm-DNA-bind_2"/>
    <property type="match status" value="1"/>
</dbReference>
<evidence type="ECO:0000256" key="3">
    <source>
        <dbReference type="ARBA" id="ARBA00023172"/>
    </source>
</evidence>
<accession>A0ABP8V2J3</accession>
<sequence length="426" mass="49675">MGRGRKPQKSLEELLQEAEGVELHGSKLRIAFRYRRTLCRESLGIPLTRENMKYAVRKREAILYEISRNTFDYANEFPDSRKLNKPGFCSRRNATLKELVEKVQAFKKADIAETTARGQRFSFNRILAYFGEETDIRSLMPEDIELYRATLIEELSARTTNNYMSRLRELFRFAQRNFYTEFDLAACCTMYSVDRDEPDPLTLDELERITALAPDLYRHLFTFAVYTGMRIGEICALAWEDIDLKEETAVVQRSRSVLGYKLPKSNRKRVVHLLPPAIEALRAMRLLTYMLPEEDIMVSMKQNKKVGQSVRFVFKQFQRNGEVSSSLTTGRARKRWRALLKRAGVRYRRLHQTRHTFACWTLTATGNISFIADQLGHADFTMLQQVYGKWIPSQSKNESSRIWSEMGRLYGKNNEQKNEDGFTQKG</sequence>
<dbReference type="InterPro" id="IPR022000">
    <property type="entry name" value="Min27-like_integrase_DNA_bind"/>
</dbReference>
<dbReference type="InterPro" id="IPR050090">
    <property type="entry name" value="Tyrosine_recombinase_XerCD"/>
</dbReference>
<dbReference type="PANTHER" id="PTHR30349:SF36">
    <property type="entry name" value="PROPHAGE INTEGRASE INTR-RELATED"/>
    <property type="match status" value="1"/>
</dbReference>
<name>A0ABP8V2J3_9GAMM</name>
<dbReference type="EMBL" id="BAABFL010000129">
    <property type="protein sequence ID" value="GAA4649295.1"/>
    <property type="molecule type" value="Genomic_DNA"/>
</dbReference>
<dbReference type="PANTHER" id="PTHR30349">
    <property type="entry name" value="PHAGE INTEGRASE-RELATED"/>
    <property type="match status" value="1"/>
</dbReference>
<dbReference type="InterPro" id="IPR002104">
    <property type="entry name" value="Integrase_catalytic"/>
</dbReference>
<dbReference type="Pfam" id="PF02899">
    <property type="entry name" value="Phage_int_SAM_1"/>
    <property type="match status" value="1"/>
</dbReference>
<evidence type="ECO:0000313" key="7">
    <source>
        <dbReference type="EMBL" id="GAA4649295.1"/>
    </source>
</evidence>
<dbReference type="InterPro" id="IPR044068">
    <property type="entry name" value="CB"/>
</dbReference>
<dbReference type="SUPFAM" id="SSF56349">
    <property type="entry name" value="DNA breaking-rejoining enzymes"/>
    <property type="match status" value="1"/>
</dbReference>
<keyword evidence="3" id="KW-0233">DNA recombination</keyword>
<dbReference type="InterPro" id="IPR013762">
    <property type="entry name" value="Integrase-like_cat_sf"/>
</dbReference>